<gene>
    <name evidence="1" type="ORF">PGLA1383_LOCUS54589</name>
</gene>
<comment type="caution">
    <text evidence="1">The sequence shown here is derived from an EMBL/GenBank/DDBJ whole genome shotgun (WGS) entry which is preliminary data.</text>
</comment>
<proteinExistence type="predicted"/>
<feature type="non-terminal residue" evidence="1">
    <location>
        <position position="202"/>
    </location>
</feature>
<reference evidence="1" key="1">
    <citation type="submission" date="2021-02" db="EMBL/GenBank/DDBJ databases">
        <authorList>
            <person name="Dougan E. K."/>
            <person name="Rhodes N."/>
            <person name="Thang M."/>
            <person name="Chan C."/>
        </authorList>
    </citation>
    <scope>NUCLEOTIDE SEQUENCE</scope>
</reference>
<dbReference type="AlphaFoldDB" id="A0A813HLT3"/>
<evidence type="ECO:0000313" key="2">
    <source>
        <dbReference type="Proteomes" id="UP000654075"/>
    </source>
</evidence>
<keyword evidence="2" id="KW-1185">Reference proteome</keyword>
<dbReference type="InterPro" id="IPR015943">
    <property type="entry name" value="WD40/YVTN_repeat-like_dom_sf"/>
</dbReference>
<accession>A0A813HLT3</accession>
<evidence type="ECO:0000313" key="1">
    <source>
        <dbReference type="EMBL" id="CAE8639553.1"/>
    </source>
</evidence>
<name>A0A813HLT3_POLGL</name>
<protein>
    <submittedName>
        <fullName evidence="1">Uncharacterized protein</fullName>
    </submittedName>
</protein>
<sequence>CAISADGSRAASCSDADRVRVWETRTRQCVAQIHSNRNVQVSSVQIVRRATHVPGPPPFQPFQRMLTSPEDAPALPLSRAGRSSALTEAMAPHAKAQGFLDSVQWSSAAAVPSVVSGAPSSGTAGAALAPSAPQELEEQLAQARAGEARWARIASDLYGRLVEKGLDSAASVLLSNARPAAPMVVSAAASPAAPVAIAAPSA</sequence>
<feature type="non-terminal residue" evidence="1">
    <location>
        <position position="1"/>
    </location>
</feature>
<dbReference type="Gene3D" id="2.130.10.10">
    <property type="entry name" value="YVTN repeat-like/Quinoprotein amine dehydrogenase"/>
    <property type="match status" value="1"/>
</dbReference>
<dbReference type="Proteomes" id="UP000654075">
    <property type="component" value="Unassembled WGS sequence"/>
</dbReference>
<dbReference type="OrthoDB" id="6252103at2759"/>
<organism evidence="1 2">
    <name type="scientific">Polarella glacialis</name>
    <name type="common">Dinoflagellate</name>
    <dbReference type="NCBI Taxonomy" id="89957"/>
    <lineage>
        <taxon>Eukaryota</taxon>
        <taxon>Sar</taxon>
        <taxon>Alveolata</taxon>
        <taxon>Dinophyceae</taxon>
        <taxon>Suessiales</taxon>
        <taxon>Suessiaceae</taxon>
        <taxon>Polarella</taxon>
    </lineage>
</organism>
<dbReference type="EMBL" id="CAJNNV010032299">
    <property type="protein sequence ID" value="CAE8639553.1"/>
    <property type="molecule type" value="Genomic_DNA"/>
</dbReference>